<feature type="binding site" evidence="3">
    <location>
        <position position="136"/>
    </location>
    <ligand>
        <name>Zn(2+)</name>
        <dbReference type="ChEBI" id="CHEBI:29105"/>
        <label>2</label>
    </ligand>
</feature>
<name>W7D023_9LIST</name>
<feature type="binding site" evidence="3">
    <location>
        <position position="179"/>
    </location>
    <ligand>
        <name>Zn(2+)</name>
        <dbReference type="ChEBI" id="CHEBI:29105"/>
        <label>1</label>
        <note>catalytic</note>
    </ligand>
</feature>
<feature type="binding site" evidence="2">
    <location>
        <begin position="208"/>
        <end position="210"/>
    </location>
    <ligand>
        <name>dihydroxyacetone phosphate</name>
        <dbReference type="ChEBI" id="CHEBI:57642"/>
    </ligand>
</feature>
<feature type="binding site" evidence="3">
    <location>
        <position position="106"/>
    </location>
    <ligand>
        <name>Zn(2+)</name>
        <dbReference type="ChEBI" id="CHEBI:29105"/>
        <label>2</label>
    </ligand>
</feature>
<dbReference type="PIRSF" id="PIRSF001359">
    <property type="entry name" value="F_bP_aldolase_II"/>
    <property type="match status" value="1"/>
</dbReference>
<dbReference type="PANTHER" id="PTHR30304:SF0">
    <property type="entry name" value="D-TAGATOSE-1,6-BISPHOSPHATE ALDOLASE SUBUNIT GATY-RELATED"/>
    <property type="match status" value="1"/>
</dbReference>
<feature type="compositionally biased region" description="Low complexity" evidence="4">
    <location>
        <begin position="250"/>
        <end position="260"/>
    </location>
</feature>
<evidence type="ECO:0000313" key="6">
    <source>
        <dbReference type="Proteomes" id="UP000019248"/>
    </source>
</evidence>
<dbReference type="Gene3D" id="3.20.20.70">
    <property type="entry name" value="Aldolase class I"/>
    <property type="match status" value="1"/>
</dbReference>
<feature type="binding site" evidence="3">
    <location>
        <position position="207"/>
    </location>
    <ligand>
        <name>Zn(2+)</name>
        <dbReference type="ChEBI" id="CHEBI:29105"/>
        <label>1</label>
        <note>catalytic</note>
    </ligand>
</feature>
<dbReference type="GO" id="GO:0008270">
    <property type="term" value="F:zinc ion binding"/>
    <property type="evidence" value="ECO:0007669"/>
    <property type="project" value="InterPro"/>
</dbReference>
<dbReference type="InterPro" id="IPR013785">
    <property type="entry name" value="Aldolase_TIM"/>
</dbReference>
<protein>
    <submittedName>
        <fullName evidence="5">Fructose bisphosphate aldolase</fullName>
    </submittedName>
</protein>
<comment type="caution">
    <text evidence="5">The sequence shown here is derived from an EMBL/GenBank/DDBJ whole genome shotgun (WGS) entry which is preliminary data.</text>
</comment>
<feature type="region of interest" description="Disordered" evidence="4">
    <location>
        <begin position="248"/>
        <end position="274"/>
    </location>
</feature>
<dbReference type="GO" id="GO:0016832">
    <property type="term" value="F:aldehyde-lyase activity"/>
    <property type="evidence" value="ECO:0007669"/>
    <property type="project" value="InterPro"/>
</dbReference>
<dbReference type="PROSITE" id="PS00806">
    <property type="entry name" value="ALDOLASE_CLASS_II_2"/>
    <property type="match status" value="1"/>
</dbReference>
<evidence type="ECO:0000256" key="2">
    <source>
        <dbReference type="PIRSR" id="PIRSR001359-2"/>
    </source>
</evidence>
<comment type="cofactor">
    <cofactor evidence="3">
        <name>Zn(2+)</name>
        <dbReference type="ChEBI" id="CHEBI:29105"/>
    </cofactor>
    <text evidence="3">Binds 2 Zn(2+) ions per subunit. One is catalytic and the other provides a structural contribution.</text>
</comment>
<evidence type="ECO:0000256" key="3">
    <source>
        <dbReference type="PIRSR" id="PIRSR001359-3"/>
    </source>
</evidence>
<dbReference type="CDD" id="cd00947">
    <property type="entry name" value="TBP_aldolase_IIB"/>
    <property type="match status" value="1"/>
</dbReference>
<feature type="binding site" evidence="3">
    <location>
        <position position="85"/>
    </location>
    <ligand>
        <name>Zn(2+)</name>
        <dbReference type="ChEBI" id="CHEBI:29105"/>
        <label>1</label>
        <note>catalytic</note>
    </ligand>
</feature>
<dbReference type="RefSeq" id="WP_241434203.1">
    <property type="nucleotide sequence ID" value="NZ_AODL01000037.1"/>
</dbReference>
<dbReference type="PANTHER" id="PTHR30304">
    <property type="entry name" value="D-TAGATOSE-1,6-BISPHOSPHATE ALDOLASE"/>
    <property type="match status" value="1"/>
</dbReference>
<dbReference type="InterPro" id="IPR000771">
    <property type="entry name" value="FBA_II"/>
</dbReference>
<dbReference type="GO" id="GO:0005975">
    <property type="term" value="P:carbohydrate metabolic process"/>
    <property type="evidence" value="ECO:0007669"/>
    <property type="project" value="InterPro"/>
</dbReference>
<feature type="active site" description="Proton donor" evidence="1">
    <location>
        <position position="84"/>
    </location>
</feature>
<evidence type="ECO:0000256" key="4">
    <source>
        <dbReference type="SAM" id="MobiDB-lite"/>
    </source>
</evidence>
<dbReference type="InterPro" id="IPR050246">
    <property type="entry name" value="Class_II_FBP_aldolase"/>
</dbReference>
<accession>W7D023</accession>
<feature type="binding site" evidence="2">
    <location>
        <position position="180"/>
    </location>
    <ligand>
        <name>dihydroxyacetone phosphate</name>
        <dbReference type="ChEBI" id="CHEBI:57642"/>
    </ligand>
</feature>
<gene>
    <name evidence="5" type="ORF">PRIP_16162</name>
</gene>
<dbReference type="SUPFAM" id="SSF51569">
    <property type="entry name" value="Aldolase"/>
    <property type="match status" value="1"/>
</dbReference>
<dbReference type="EMBL" id="AODL01000037">
    <property type="protein sequence ID" value="EUJ42547.1"/>
    <property type="molecule type" value="Genomic_DNA"/>
</dbReference>
<reference evidence="5 6" key="1">
    <citation type="journal article" date="2014" name="Int. J. Syst. Evol. Microbiol.">
        <title>Listeria floridensis sp. nov., Listeria aquatica sp. nov., Listeria cornellensis sp. nov., Listeria riparia sp. nov. and Listeria grandensis sp. nov., from agricultural and natural environments.</title>
        <authorList>
            <person name="den Bakker H.C."/>
            <person name="Warchocki S."/>
            <person name="Wright E.M."/>
            <person name="Allred A.F."/>
            <person name="Ahlstrom C."/>
            <person name="Manuel C.S."/>
            <person name="Stasiewicz M.J."/>
            <person name="Burrell A."/>
            <person name="Roof S."/>
            <person name="Strawn L."/>
            <person name="Fortes E.D."/>
            <person name="Nightingale K.K."/>
            <person name="Kephart D."/>
            <person name="Wiedmann M."/>
        </authorList>
    </citation>
    <scope>NUCLEOTIDE SEQUENCE [LARGE SCALE GENOMIC DNA]</scope>
    <source>
        <strain evidence="5 6">FSL S10-1204</strain>
    </source>
</reference>
<dbReference type="Proteomes" id="UP000019248">
    <property type="component" value="Unassembled WGS sequence"/>
</dbReference>
<evidence type="ECO:0000256" key="1">
    <source>
        <dbReference type="PIRSR" id="PIRSR001359-1"/>
    </source>
</evidence>
<proteinExistence type="predicted"/>
<dbReference type="PATRIC" id="fig|1265816.5.peg.3192"/>
<keyword evidence="3" id="KW-0862">Zinc</keyword>
<sequence length="294" mass="32027">MLVTLNEVLQKAHTEKYAVGQFNINGLHWIQAILIAAEKEQAPVIVASSDRMVDFLGGFQTITSMVKNLIVEHQITVPVVLHLDHGLTVKRCKQAVDAGYTSVMFDGSKYPIAENIRLTKEVTDYAHARGVNVEAEVGTVGGNEDGIIANINYASLEECIALVQATNIDALAAALGSVHGNYKGEPVLGFQEMAAIQESVSIPLVLHGASGIPKHQLDQAITLGHAKINVNTESNKAWLAAIRHALTSNPTTPRTPSHIRTSSRSHHSNRPIQNPRIWFGRQSHSTHLIFESSY</sequence>
<organism evidence="5 6">
    <name type="scientific">Listeria riparia FSL S10-1204</name>
    <dbReference type="NCBI Taxonomy" id="1265816"/>
    <lineage>
        <taxon>Bacteria</taxon>
        <taxon>Bacillati</taxon>
        <taxon>Bacillota</taxon>
        <taxon>Bacilli</taxon>
        <taxon>Bacillales</taxon>
        <taxon>Listeriaceae</taxon>
        <taxon>Listeria</taxon>
    </lineage>
</organism>
<dbReference type="Pfam" id="PF01116">
    <property type="entry name" value="F_bP_aldolase"/>
    <property type="match status" value="1"/>
</dbReference>
<keyword evidence="6" id="KW-1185">Reference proteome</keyword>
<dbReference type="NCBIfam" id="TIGR00167">
    <property type="entry name" value="cbbA"/>
    <property type="match status" value="1"/>
</dbReference>
<keyword evidence="3" id="KW-0479">Metal-binding</keyword>
<feature type="binding site" evidence="2">
    <location>
        <begin position="229"/>
        <end position="232"/>
    </location>
    <ligand>
        <name>dihydroxyacetone phosphate</name>
        <dbReference type="ChEBI" id="CHEBI:57642"/>
    </ligand>
</feature>
<evidence type="ECO:0000313" key="5">
    <source>
        <dbReference type="EMBL" id="EUJ42547.1"/>
    </source>
</evidence>
<dbReference type="AlphaFoldDB" id="W7D023"/>